<evidence type="ECO:0000259" key="5">
    <source>
        <dbReference type="Pfam" id="PF19028"/>
    </source>
</evidence>
<dbReference type="Proteomes" id="UP000515208">
    <property type="component" value="Unplaced"/>
</dbReference>
<protein>
    <submittedName>
        <fullName evidence="8">Somatomedin-B and thrombospondin type-1 domain-containing protein</fullName>
    </submittedName>
</protein>
<feature type="domain" description="Spondin-like TSP1" evidence="5">
    <location>
        <begin position="210"/>
        <end position="257"/>
    </location>
</feature>
<keyword evidence="3" id="KW-0325">Glycoprotein</keyword>
<dbReference type="KEGG" id="bbis:104993655"/>
<keyword evidence="2" id="KW-1015">Disulfide bond</keyword>
<dbReference type="PROSITE" id="PS50092">
    <property type="entry name" value="TSP1"/>
    <property type="match status" value="1"/>
</dbReference>
<dbReference type="GeneID" id="104993655"/>
<reference evidence="8" key="1">
    <citation type="submission" date="2025-08" db="UniProtKB">
        <authorList>
            <consortium name="RefSeq"/>
        </authorList>
    </citation>
    <scope>IDENTIFICATION</scope>
    <source>
        <tissue evidence="8">Blood</tissue>
    </source>
</reference>
<dbReference type="FunFam" id="2.20.100.10:FF:000019">
    <property type="entry name" value="Thrombospondin type 1 domain containing 7A"/>
    <property type="match status" value="1"/>
</dbReference>
<evidence type="ECO:0000256" key="3">
    <source>
        <dbReference type="ARBA" id="ARBA00023180"/>
    </source>
</evidence>
<dbReference type="AlphaFoldDB" id="A0A6P3HRP6"/>
<keyword evidence="7" id="KW-1185">Reference proteome</keyword>
<gene>
    <name evidence="8" type="primary">SBSPON</name>
</gene>
<dbReference type="CTD" id="157869"/>
<keyword evidence="1" id="KW-0732">Signal</keyword>
<dbReference type="Pfam" id="PF25031">
    <property type="entry name" value="SBSPON_C"/>
    <property type="match status" value="1"/>
</dbReference>
<evidence type="ECO:0000256" key="1">
    <source>
        <dbReference type="ARBA" id="ARBA00022729"/>
    </source>
</evidence>
<dbReference type="Pfam" id="PF19028">
    <property type="entry name" value="TSP1_spondin"/>
    <property type="match status" value="1"/>
</dbReference>
<dbReference type="RefSeq" id="XP_010845281.1">
    <property type="nucleotide sequence ID" value="XM_010846979.1"/>
</dbReference>
<name>A0A6P3HRP6_BISBB</name>
<dbReference type="InterPro" id="IPR039942">
    <property type="entry name" value="SBSPO"/>
</dbReference>
<accession>A0A6P3HRP6</accession>
<dbReference type="PANTHER" id="PTHR20920:SF2">
    <property type="entry name" value="SOMATOMEDIN-B AND THROMBOSPONDIN TYPE-1 DOMAIN-CONTAINING PROTEIN"/>
    <property type="match status" value="1"/>
</dbReference>
<evidence type="ECO:0000259" key="6">
    <source>
        <dbReference type="Pfam" id="PF25031"/>
    </source>
</evidence>
<proteinExistence type="predicted"/>
<dbReference type="SUPFAM" id="SSF82895">
    <property type="entry name" value="TSP-1 type 1 repeat"/>
    <property type="match status" value="1"/>
</dbReference>
<feature type="compositionally biased region" description="Gly residues" evidence="4">
    <location>
        <begin position="156"/>
        <end position="171"/>
    </location>
</feature>
<dbReference type="InterPro" id="IPR056801">
    <property type="entry name" value="SBSPON_C"/>
</dbReference>
<evidence type="ECO:0000313" key="7">
    <source>
        <dbReference type="Proteomes" id="UP000515208"/>
    </source>
</evidence>
<organism evidence="7 8">
    <name type="scientific">Bison bison bison</name>
    <name type="common">North American plains bison</name>
    <dbReference type="NCBI Taxonomy" id="43346"/>
    <lineage>
        <taxon>Eukaryota</taxon>
        <taxon>Metazoa</taxon>
        <taxon>Chordata</taxon>
        <taxon>Craniata</taxon>
        <taxon>Vertebrata</taxon>
        <taxon>Euteleostomi</taxon>
        <taxon>Mammalia</taxon>
        <taxon>Eutheria</taxon>
        <taxon>Laurasiatheria</taxon>
        <taxon>Artiodactyla</taxon>
        <taxon>Ruminantia</taxon>
        <taxon>Pecora</taxon>
        <taxon>Bovidae</taxon>
        <taxon>Bovinae</taxon>
        <taxon>Bison</taxon>
    </lineage>
</organism>
<dbReference type="Gene3D" id="2.20.100.10">
    <property type="entry name" value="Thrombospondin type-1 (TSP1) repeat"/>
    <property type="match status" value="1"/>
</dbReference>
<sequence length="399" mass="43458">MLQKERTFLQSYLSSQWPGEVAEGNWVSWEKYIVAFWAKSGRAVRLSPVRAHRVRYGSWLRSQAADWLTCPQKSGSRVWSQEMWPPWRGGWRARSLPEIPEHLLFRCLPAVPAGRAMGAVGRGPGSRASIEGAGGGGALPAGPRPAPDGRAARAGVGRGPARGRAGPGCSGAGALRGTPALAPKDALPANAAGSSLSEMTLHVNEKARPCIVGEWSPWSGCASQCRPTARVRRRAVQQEPQNGGEPCPALEERAGCLEYATPQGEDCGHAFVPAFITTSAFNKERTRQAASPHWTTRTEDAGYCMEFKTESLTHHCALENRPLTRWMQYLREGYTVCVDCQPPAMNSVSLRCSGDGLDSDGNQTLHWQAIGNPRCQGTWKKVRRVEQCSCPAVHSFIFI</sequence>
<dbReference type="InterPro" id="IPR044004">
    <property type="entry name" value="TSP1_spondin_dom"/>
</dbReference>
<evidence type="ECO:0000313" key="8">
    <source>
        <dbReference type="RefSeq" id="XP_010845281.1"/>
    </source>
</evidence>
<dbReference type="InterPro" id="IPR036383">
    <property type="entry name" value="TSP1_rpt_sf"/>
</dbReference>
<evidence type="ECO:0000256" key="2">
    <source>
        <dbReference type="ARBA" id="ARBA00023157"/>
    </source>
</evidence>
<dbReference type="PANTHER" id="PTHR20920">
    <property type="entry name" value="RPE-SPONDIN"/>
    <property type="match status" value="1"/>
</dbReference>
<feature type="region of interest" description="Disordered" evidence="4">
    <location>
        <begin position="122"/>
        <end position="171"/>
    </location>
</feature>
<dbReference type="OrthoDB" id="98591at2759"/>
<feature type="domain" description="SBSPON-like C-terminal" evidence="6">
    <location>
        <begin position="295"/>
        <end position="392"/>
    </location>
</feature>
<evidence type="ECO:0000256" key="4">
    <source>
        <dbReference type="SAM" id="MobiDB-lite"/>
    </source>
</evidence>
<dbReference type="InterPro" id="IPR000884">
    <property type="entry name" value="TSP1_rpt"/>
</dbReference>